<organism evidence="2">
    <name type="scientific">uncultured Caudovirales phage</name>
    <dbReference type="NCBI Taxonomy" id="2100421"/>
    <lineage>
        <taxon>Viruses</taxon>
        <taxon>Duplodnaviria</taxon>
        <taxon>Heunggongvirae</taxon>
        <taxon>Uroviricota</taxon>
        <taxon>Caudoviricetes</taxon>
        <taxon>Peduoviridae</taxon>
        <taxon>Maltschvirus</taxon>
        <taxon>Maltschvirus maltsch</taxon>
    </lineage>
</organism>
<gene>
    <name evidence="2" type="ORF">UFOVP328_153</name>
</gene>
<feature type="compositionally biased region" description="Basic residues" evidence="1">
    <location>
        <begin position="12"/>
        <end position="32"/>
    </location>
</feature>
<proteinExistence type="predicted"/>
<dbReference type="EMBL" id="LR796341">
    <property type="protein sequence ID" value="CAB4137958.1"/>
    <property type="molecule type" value="Genomic_DNA"/>
</dbReference>
<reference evidence="2" key="1">
    <citation type="submission" date="2020-04" db="EMBL/GenBank/DDBJ databases">
        <authorList>
            <person name="Chiriac C."/>
            <person name="Salcher M."/>
            <person name="Ghai R."/>
            <person name="Kavagutti S V."/>
        </authorList>
    </citation>
    <scope>NUCLEOTIDE SEQUENCE</scope>
</reference>
<accession>A0A6J5LU14</accession>
<feature type="compositionally biased region" description="Polar residues" evidence="1">
    <location>
        <begin position="40"/>
        <end position="55"/>
    </location>
</feature>
<feature type="region of interest" description="Disordered" evidence="1">
    <location>
        <begin position="12"/>
        <end position="59"/>
    </location>
</feature>
<evidence type="ECO:0000256" key="1">
    <source>
        <dbReference type="SAM" id="MobiDB-lite"/>
    </source>
</evidence>
<protein>
    <submittedName>
        <fullName evidence="2">Uncharacterized protein</fullName>
    </submittedName>
</protein>
<sequence length="72" mass="7925">MKPRNIFAVLASKRKAGSHRKSNKALRRKQKVRDRGEAVSQRTFNPSIDSSNLSGPTILKHIDIPGSSVVGE</sequence>
<evidence type="ECO:0000313" key="2">
    <source>
        <dbReference type="EMBL" id="CAB4137958.1"/>
    </source>
</evidence>
<name>A0A6J5LU14_9CAUD</name>